<dbReference type="Pfam" id="PF17829">
    <property type="entry name" value="GH115_C"/>
    <property type="match status" value="1"/>
</dbReference>
<evidence type="ECO:0000313" key="2">
    <source>
        <dbReference type="Proteomes" id="UP000322225"/>
    </source>
</evidence>
<dbReference type="EMBL" id="CP144058">
    <property type="protein sequence ID" value="WWD20430.1"/>
    <property type="molecule type" value="Genomic_DNA"/>
</dbReference>
<dbReference type="KEGG" id="ksn:43591915"/>
<dbReference type="OrthoDB" id="4849794at2759"/>
<dbReference type="Proteomes" id="UP000322225">
    <property type="component" value="Chromosome 8"/>
</dbReference>
<protein>
    <submittedName>
        <fullName evidence="1">Uncharacterized protein</fullName>
    </submittedName>
</protein>
<dbReference type="GeneID" id="43591915"/>
<dbReference type="InterPro" id="IPR042301">
    <property type="entry name" value="GH115_sf"/>
</dbReference>
<dbReference type="Gene3D" id="2.60.120.1620">
    <property type="match status" value="1"/>
</dbReference>
<proteinExistence type="predicted"/>
<dbReference type="InterPro" id="IPR041437">
    <property type="entry name" value="GH115_C"/>
</dbReference>
<organism evidence="1 2">
    <name type="scientific">Kwoniella shandongensis</name>
    <dbReference type="NCBI Taxonomy" id="1734106"/>
    <lineage>
        <taxon>Eukaryota</taxon>
        <taxon>Fungi</taxon>
        <taxon>Dikarya</taxon>
        <taxon>Basidiomycota</taxon>
        <taxon>Agaricomycotina</taxon>
        <taxon>Tremellomycetes</taxon>
        <taxon>Tremellales</taxon>
        <taxon>Cryptococcaceae</taxon>
        <taxon>Kwoniella</taxon>
    </lineage>
</organism>
<reference evidence="1" key="2">
    <citation type="submission" date="2024-01" db="EMBL/GenBank/DDBJ databases">
        <title>Comparative genomics of Cryptococcus and Kwoniella reveals pathogenesis evolution and contrasting modes of karyotype evolution via chromosome fusion or intercentromeric recombination.</title>
        <authorList>
            <person name="Coelho M.A."/>
            <person name="David-Palma M."/>
            <person name="Shea T."/>
            <person name="Bowers K."/>
            <person name="McGinley-Smith S."/>
            <person name="Mohammad A.W."/>
            <person name="Gnirke A."/>
            <person name="Yurkov A.M."/>
            <person name="Nowrousian M."/>
            <person name="Sun S."/>
            <person name="Cuomo C.A."/>
            <person name="Heitman J."/>
        </authorList>
    </citation>
    <scope>NUCLEOTIDE SEQUENCE</scope>
    <source>
        <strain evidence="1">CBS 12478</strain>
    </source>
</reference>
<dbReference type="PANTHER" id="PTHR37842">
    <property type="match status" value="1"/>
</dbReference>
<dbReference type="InterPro" id="IPR029018">
    <property type="entry name" value="Hex-like_dom2"/>
</dbReference>
<dbReference type="Pfam" id="PF15979">
    <property type="entry name" value="Glyco_hydro_115"/>
    <property type="match status" value="1"/>
</dbReference>
<gene>
    <name evidence="1" type="ORF">CI109_104906</name>
</gene>
<sequence>MYVVNRPAFLASLTILSLFSFFGGVSALGEERVITFPTESDLDHPAFAWLGQTAVASQHIGQVNDQIIFDTTTTTTTTDEKKETEHDLFILASSSHGHATPLLLDSRDDQAIHVAAQTFARDVYKVTGQRPKLYNDTLPKGVERALVVGSVTSRLIKGVREQSPQQTAREGLEGKWESYDVRWEEEPVKGLKEGLVVTGSDRRGTIYALYTLSEQTGVSPFHFWTDTPIRPHSAVAYSRTKSLTHGEPTVKYRGLFINDEHPAMWGWAQQRWGRKPWEPALQVEMYEEWFEMMLRLKSNYHWPAMWASMFDVDGLDVSSGLPKSPTPGPNQVLANRMGIVMGTSHHEPMSRNKPEWDAYGSGAWDWTNNSTLTKFWEYGAERAKGMETLFTMGMRGDGDSPLTGASNELVQNITHAQQEILKDVYDTDDLSKIGQVWCMYKEVGGYYVNGLEVPEDVTVLFADDNWGNINSVLPPERQGHKAGAGIYYHVDYVGAPRDYKWINTINLAKTWEQMNVARAFNTTQIWILNVGSLKPLEMPSEWFLNLAYDSDAWSRNSVGRFLREWAGREFGEEWKDEVGDIMARYSVYASRRKAEIVDSNTFSLINYGEAERVLAEWDDLTHRAGKVYDQLPKDTKPAFFQSVYMLCAAQANLNRLHMAVGRSNLYAFQARTAANVFAQQAIEAFYQDANLTETFHSLLNRKWDHMWDQTHINYFATLEPIRDSLPPVRFVNPYQPSRPGIPIKEHAVAGHVAYIRLTVENLYGAWPGDTGFNCELGYKCPDPTVFPLDPYGAQTRWVDVGAGGPRNTSFKIKSDEKWLKVSQDRGKVKWDGSEDVRIYISVDWDKVDTSSSAKVIKGEDGVSKTEGHLLFQADDHTNVTVTVPIIIPPSPPGDFHGHVQGDGYVVMEARHFSRNTSVEGYAYEEIEWYGRTISGLEMFPVSTKNFTLGQGPKLEYDFWSHDTSDSLVNLNDEDEGEATVEVIVQIGPSNNFILGKQLTLGVQLDSLPPTEVHPIPLGDLGDDQRKGEVGAVPKDWFDVVMNEIRNVTLSIPVKDEDTWKEAGKHTVSIWGMSAGIVIERIWVDLGGIKERGYSYLGPPESIRV</sequence>
<evidence type="ECO:0000313" key="1">
    <source>
        <dbReference type="EMBL" id="WWD20430.1"/>
    </source>
</evidence>
<accession>A0A5M6BQP6</accession>
<name>A0A5M6BQP6_9TREE</name>
<dbReference type="AlphaFoldDB" id="A0A5M6BQP6"/>
<dbReference type="Gene3D" id="1.20.58.2150">
    <property type="match status" value="1"/>
</dbReference>
<dbReference type="Gene3D" id="3.30.379.10">
    <property type="entry name" value="Chitobiase/beta-hexosaminidase domain 2-like"/>
    <property type="match status" value="1"/>
</dbReference>
<keyword evidence="2" id="KW-1185">Reference proteome</keyword>
<dbReference type="InterPro" id="IPR031924">
    <property type="entry name" value="GH115"/>
</dbReference>
<dbReference type="PANTHER" id="PTHR37842:SF2">
    <property type="entry name" value="GYLCOSYL HYDROLASE 115 C-TERMINAL DOMAIN-CONTAINING PROTEIN"/>
    <property type="match status" value="1"/>
</dbReference>
<dbReference type="RefSeq" id="XP_031858001.1">
    <property type="nucleotide sequence ID" value="XM_032007744.1"/>
</dbReference>
<reference evidence="1" key="1">
    <citation type="submission" date="2017-08" db="EMBL/GenBank/DDBJ databases">
        <authorList>
            <person name="Cuomo C."/>
            <person name="Billmyre B."/>
            <person name="Heitman J."/>
        </authorList>
    </citation>
    <scope>NUCLEOTIDE SEQUENCE</scope>
    <source>
        <strain evidence="1">CBS 12478</strain>
    </source>
</reference>
<dbReference type="Gene3D" id="3.20.20.520">
    <property type="entry name" value="Glycosyl hydrolase family 115"/>
    <property type="match status" value="1"/>
</dbReference>